<dbReference type="EMBL" id="AVOT02000624">
    <property type="protein sequence ID" value="MBW0463751.1"/>
    <property type="molecule type" value="Genomic_DNA"/>
</dbReference>
<evidence type="ECO:0000256" key="1">
    <source>
        <dbReference type="SAM" id="MobiDB-lite"/>
    </source>
</evidence>
<accession>A0A9Q3GE67</accession>
<proteinExistence type="predicted"/>
<evidence type="ECO:0000313" key="3">
    <source>
        <dbReference type="Proteomes" id="UP000765509"/>
    </source>
</evidence>
<keyword evidence="3" id="KW-1185">Reference proteome</keyword>
<gene>
    <name evidence="2" type="ORF">O181_003466</name>
</gene>
<dbReference type="AlphaFoldDB" id="A0A9Q3GE67"/>
<comment type="caution">
    <text evidence="2">The sequence shown here is derived from an EMBL/GenBank/DDBJ whole genome shotgun (WGS) entry which is preliminary data.</text>
</comment>
<reference evidence="2" key="1">
    <citation type="submission" date="2021-03" db="EMBL/GenBank/DDBJ databases">
        <title>Draft genome sequence of rust myrtle Austropuccinia psidii MF-1, a brazilian biotype.</title>
        <authorList>
            <person name="Quecine M.C."/>
            <person name="Pachon D.M.R."/>
            <person name="Bonatelli M.L."/>
            <person name="Correr F.H."/>
            <person name="Franceschini L.M."/>
            <person name="Leite T.F."/>
            <person name="Margarido G.R.A."/>
            <person name="Almeida C.A."/>
            <person name="Ferrarezi J.A."/>
            <person name="Labate C.A."/>
        </authorList>
    </citation>
    <scope>NUCLEOTIDE SEQUENCE</scope>
    <source>
        <strain evidence="2">MF-1</strain>
    </source>
</reference>
<evidence type="ECO:0000313" key="2">
    <source>
        <dbReference type="EMBL" id="MBW0463751.1"/>
    </source>
</evidence>
<protein>
    <submittedName>
        <fullName evidence="2">Uncharacterized protein</fullName>
    </submittedName>
</protein>
<feature type="compositionally biased region" description="Polar residues" evidence="1">
    <location>
        <begin position="30"/>
        <end position="40"/>
    </location>
</feature>
<organism evidence="2 3">
    <name type="scientific">Austropuccinia psidii MF-1</name>
    <dbReference type="NCBI Taxonomy" id="1389203"/>
    <lineage>
        <taxon>Eukaryota</taxon>
        <taxon>Fungi</taxon>
        <taxon>Dikarya</taxon>
        <taxon>Basidiomycota</taxon>
        <taxon>Pucciniomycotina</taxon>
        <taxon>Pucciniomycetes</taxon>
        <taxon>Pucciniales</taxon>
        <taxon>Sphaerophragmiaceae</taxon>
        <taxon>Austropuccinia</taxon>
    </lineage>
</organism>
<feature type="region of interest" description="Disordered" evidence="1">
    <location>
        <begin position="1"/>
        <end position="40"/>
    </location>
</feature>
<feature type="region of interest" description="Disordered" evidence="1">
    <location>
        <begin position="71"/>
        <end position="118"/>
    </location>
</feature>
<dbReference type="Proteomes" id="UP000765509">
    <property type="component" value="Unassembled WGS sequence"/>
</dbReference>
<name>A0A9Q3GE67_9BASI</name>
<sequence>MGFKHQKQIPPNPPRQDSPIPCMPFKHTKQQPTPGLSGTQWSEDSFCCKPQAIPFLVLTFEVIEPTMHPFLEPSQHNEPPICTPTPPITGLSEVPASQVPPTVNDSTCEPEPEVAPMQ</sequence>